<dbReference type="GO" id="GO:0008713">
    <property type="term" value="F:ADP-heptose-lipopolysaccharide heptosyltransferase activity"/>
    <property type="evidence" value="ECO:0007669"/>
    <property type="project" value="TreeGrafter"/>
</dbReference>
<sequence>MSTGPYKIVNARKRRLTRLADLIGATLSLPWRQWRRARPLDPAEVREILLIRTLYLGDVMMTVPMLRPLRERFPGARITLLTAAGAAPLLEGNPDLDALITYDPFWFSDRSGPLDYLRWRWRMRRRRFDLVIEARADIREILMLVRPLRATHKVSYGVGGGAWMLTRVVPYPGVRHKVEYHLDLCRALGCRVEGVHWDVHHSAAERAALARLLAEQGLAAPFVAVHPGSRLALKRWPAARYAALVERVARRLGLAVVVLGAPGERALVAEVVGAGGPRVHDLSGRLGLRAMAALLREARVLVCNDSAPMHLAAAVGTPALALFGPSSSVETGPYGLGHRVVEVAGLWCRAECDEHGCRHPERQWCMRQLGVDQVFAVLCEMLGAEAAAGANWSQNCHSPGSLSIQ</sequence>
<dbReference type="PANTHER" id="PTHR30160">
    <property type="entry name" value="TETRAACYLDISACCHARIDE 4'-KINASE-RELATED"/>
    <property type="match status" value="1"/>
</dbReference>
<dbReference type="EMBL" id="SMDC01000002">
    <property type="protein sequence ID" value="TCW38168.1"/>
    <property type="molecule type" value="Genomic_DNA"/>
</dbReference>
<organism evidence="3 4">
    <name type="scientific">Marichromatium gracile</name>
    <name type="common">Chromatium gracile</name>
    <dbReference type="NCBI Taxonomy" id="1048"/>
    <lineage>
        <taxon>Bacteria</taxon>
        <taxon>Pseudomonadati</taxon>
        <taxon>Pseudomonadota</taxon>
        <taxon>Gammaproteobacteria</taxon>
        <taxon>Chromatiales</taxon>
        <taxon>Chromatiaceae</taxon>
        <taxon>Marichromatium</taxon>
    </lineage>
</organism>
<dbReference type="GO" id="GO:0009244">
    <property type="term" value="P:lipopolysaccharide core region biosynthetic process"/>
    <property type="evidence" value="ECO:0007669"/>
    <property type="project" value="TreeGrafter"/>
</dbReference>
<keyword evidence="2 3" id="KW-0808">Transferase</keyword>
<evidence type="ECO:0000256" key="1">
    <source>
        <dbReference type="ARBA" id="ARBA00022676"/>
    </source>
</evidence>
<accession>A0A4R4AG11</accession>
<evidence type="ECO:0000313" key="3">
    <source>
        <dbReference type="EMBL" id="TCW38168.1"/>
    </source>
</evidence>
<dbReference type="InterPro" id="IPR051199">
    <property type="entry name" value="LPS_LOS_Heptosyltrfase"/>
</dbReference>
<dbReference type="RefSeq" id="WP_123143281.1">
    <property type="nucleotide sequence ID" value="NZ_NRRH01000035.1"/>
</dbReference>
<comment type="caution">
    <text evidence="3">The sequence shown here is derived from an EMBL/GenBank/DDBJ whole genome shotgun (WGS) entry which is preliminary data.</text>
</comment>
<dbReference type="InterPro" id="IPR002201">
    <property type="entry name" value="Glyco_trans_9"/>
</dbReference>
<dbReference type="Gene3D" id="3.40.50.2000">
    <property type="entry name" value="Glycogen Phosphorylase B"/>
    <property type="match status" value="2"/>
</dbReference>
<proteinExistence type="predicted"/>
<dbReference type="CDD" id="cd03789">
    <property type="entry name" value="GT9_LPS_heptosyltransferase"/>
    <property type="match status" value="1"/>
</dbReference>
<reference evidence="3 4" key="1">
    <citation type="submission" date="2019-03" db="EMBL/GenBank/DDBJ databases">
        <title>Genomic Encyclopedia of Type Strains, Phase IV (KMG-IV): sequencing the most valuable type-strain genomes for metagenomic binning, comparative biology and taxonomic classification.</title>
        <authorList>
            <person name="Goeker M."/>
        </authorList>
    </citation>
    <scope>NUCLEOTIDE SEQUENCE [LARGE SCALE GENOMIC DNA]</scope>
    <source>
        <strain evidence="3 4">DSM 203</strain>
    </source>
</reference>
<dbReference type="Proteomes" id="UP000295247">
    <property type="component" value="Unassembled WGS sequence"/>
</dbReference>
<protein>
    <submittedName>
        <fullName evidence="3">Heptosyltransferase-1/heptosyltransferase-3</fullName>
    </submittedName>
</protein>
<keyword evidence="1" id="KW-0328">Glycosyltransferase</keyword>
<evidence type="ECO:0000313" key="4">
    <source>
        <dbReference type="Proteomes" id="UP000295247"/>
    </source>
</evidence>
<dbReference type="Pfam" id="PF01075">
    <property type="entry name" value="Glyco_transf_9"/>
    <property type="match status" value="1"/>
</dbReference>
<dbReference type="PANTHER" id="PTHR30160:SF1">
    <property type="entry name" value="LIPOPOLYSACCHARIDE 1,2-N-ACETYLGLUCOSAMINETRANSFERASE-RELATED"/>
    <property type="match status" value="1"/>
</dbReference>
<dbReference type="SUPFAM" id="SSF53756">
    <property type="entry name" value="UDP-Glycosyltransferase/glycogen phosphorylase"/>
    <property type="match status" value="1"/>
</dbReference>
<dbReference type="GO" id="GO:0005829">
    <property type="term" value="C:cytosol"/>
    <property type="evidence" value="ECO:0007669"/>
    <property type="project" value="TreeGrafter"/>
</dbReference>
<evidence type="ECO:0000256" key="2">
    <source>
        <dbReference type="ARBA" id="ARBA00022679"/>
    </source>
</evidence>
<dbReference type="AlphaFoldDB" id="A0A4R4AG11"/>
<name>A0A4R4AG11_MARGR</name>
<gene>
    <name evidence="3" type="ORF">EDC29_10258</name>
</gene>